<accession>A0A3R7QKG0</accession>
<feature type="compositionally biased region" description="Pro residues" evidence="1">
    <location>
        <begin position="36"/>
        <end position="58"/>
    </location>
</feature>
<organism evidence="3 4">
    <name type="scientific">Penaeus vannamei</name>
    <name type="common">Whiteleg shrimp</name>
    <name type="synonym">Litopenaeus vannamei</name>
    <dbReference type="NCBI Taxonomy" id="6689"/>
    <lineage>
        <taxon>Eukaryota</taxon>
        <taxon>Metazoa</taxon>
        <taxon>Ecdysozoa</taxon>
        <taxon>Arthropoda</taxon>
        <taxon>Crustacea</taxon>
        <taxon>Multicrustacea</taxon>
        <taxon>Malacostraca</taxon>
        <taxon>Eumalacostraca</taxon>
        <taxon>Eucarida</taxon>
        <taxon>Decapoda</taxon>
        <taxon>Dendrobranchiata</taxon>
        <taxon>Penaeoidea</taxon>
        <taxon>Penaeidae</taxon>
        <taxon>Penaeus</taxon>
    </lineage>
</organism>
<keyword evidence="2" id="KW-0812">Transmembrane</keyword>
<feature type="compositionally biased region" description="Basic residues" evidence="1">
    <location>
        <begin position="7"/>
        <end position="18"/>
    </location>
</feature>
<evidence type="ECO:0000256" key="2">
    <source>
        <dbReference type="SAM" id="Phobius"/>
    </source>
</evidence>
<proteinExistence type="predicted"/>
<feature type="transmembrane region" description="Helical" evidence="2">
    <location>
        <begin position="177"/>
        <end position="194"/>
    </location>
</feature>
<sequence length="472" mass="51643">MSAHILKAPRAHPPHPPRHSPPDCRTIHLPPAALHPQPPIHLPPPPLPHCRPSPPPPTAIHLPPRIHTPLPPIHPPPRRHPHPPPPPNQPHPPHRPPIPIQPTPPPRRRRGRPGDSRSGSFSGLLFFLSLSVCLSVCLVRNPPLSLSLSLFLSLLLFSLTYHLSICFLFYSLSSLSMYLFIQLYLFYPILSLSLSPKWSVYLLQSLFLSVYMVYAGWAWPLLGIPLSLLLHTLSLSFPSFFPNSLFHLPLSPFPSPTPPISHTAHTTAPAAPQSASLPLFLASRFPSSSSLPHFLALSLVIASPSLVTLPFLPHQSPSLPFSCALFAISISHTPTHNSHADPHNPPHSHGFSSIPSILSCPSPDPYILLPLSSPLPPTPPSQNPQIGGLSPSISPPFSPFLSRLPLIPPPLFRFPLPPPSPNPQIGPPSLAFLSPLFTFSLNLHFSLPFLLISFTHLTTTPSPNRLFSPRLL</sequence>
<gene>
    <name evidence="3" type="ORF">C7M84_011447</name>
</gene>
<feature type="compositionally biased region" description="Pro residues" evidence="1">
    <location>
        <begin position="83"/>
        <end position="105"/>
    </location>
</feature>
<reference evidence="3 4" key="2">
    <citation type="submission" date="2019-01" db="EMBL/GenBank/DDBJ databases">
        <title>The decoding of complex shrimp genome reveals the adaptation for benthos swimmer, frequently molting mechanism and breeding impact on genome.</title>
        <authorList>
            <person name="Sun Y."/>
            <person name="Gao Y."/>
            <person name="Yu Y."/>
        </authorList>
    </citation>
    <scope>NUCLEOTIDE SEQUENCE [LARGE SCALE GENOMIC DNA]</scope>
    <source>
        <tissue evidence="3">Muscle</tissue>
    </source>
</reference>
<keyword evidence="2" id="KW-1133">Transmembrane helix</keyword>
<evidence type="ECO:0000313" key="4">
    <source>
        <dbReference type="Proteomes" id="UP000283509"/>
    </source>
</evidence>
<feature type="region of interest" description="Disordered" evidence="1">
    <location>
        <begin position="1"/>
        <end position="117"/>
    </location>
</feature>
<evidence type="ECO:0000313" key="3">
    <source>
        <dbReference type="EMBL" id="ROT70292.1"/>
    </source>
</evidence>
<dbReference type="PRINTS" id="PR01217">
    <property type="entry name" value="PRICHEXTENSN"/>
</dbReference>
<feature type="transmembrane region" description="Helical" evidence="2">
    <location>
        <begin position="118"/>
        <end position="141"/>
    </location>
</feature>
<comment type="caution">
    <text evidence="3">The sequence shown here is derived from an EMBL/GenBank/DDBJ whole genome shotgun (WGS) entry which is preliminary data.</text>
</comment>
<keyword evidence="2" id="KW-0472">Membrane</keyword>
<evidence type="ECO:0000256" key="1">
    <source>
        <dbReference type="SAM" id="MobiDB-lite"/>
    </source>
</evidence>
<protein>
    <submittedName>
        <fullName evidence="3">Uncharacterized protein</fullName>
    </submittedName>
</protein>
<dbReference type="Proteomes" id="UP000283509">
    <property type="component" value="Unassembled WGS sequence"/>
</dbReference>
<name>A0A3R7QKG0_PENVA</name>
<reference evidence="3 4" key="1">
    <citation type="submission" date="2018-04" db="EMBL/GenBank/DDBJ databases">
        <authorList>
            <person name="Zhang X."/>
            <person name="Yuan J."/>
            <person name="Li F."/>
            <person name="Xiang J."/>
        </authorList>
    </citation>
    <scope>NUCLEOTIDE SEQUENCE [LARGE SCALE GENOMIC DNA]</scope>
    <source>
        <tissue evidence="3">Muscle</tissue>
    </source>
</reference>
<keyword evidence="4" id="KW-1185">Reference proteome</keyword>
<dbReference type="EMBL" id="QCYY01002445">
    <property type="protein sequence ID" value="ROT70292.1"/>
    <property type="molecule type" value="Genomic_DNA"/>
</dbReference>
<dbReference type="AlphaFoldDB" id="A0A3R7QKG0"/>
<feature type="transmembrane region" description="Helical" evidence="2">
    <location>
        <begin position="206"/>
        <end position="230"/>
    </location>
</feature>
<feature type="transmembrane region" description="Helical" evidence="2">
    <location>
        <begin position="147"/>
        <end position="170"/>
    </location>
</feature>